<organism evidence="1 2">
    <name type="scientific">Brevundimonas phage vB_BgoS-Bajun</name>
    <dbReference type="NCBI Taxonomy" id="2948594"/>
    <lineage>
        <taxon>Viruses</taxon>
        <taxon>Duplodnaviria</taxon>
        <taxon>Heunggongvirae</taxon>
        <taxon>Uroviricota</taxon>
        <taxon>Caudoviricetes</taxon>
        <taxon>Dolichocephalovirinae</taxon>
    </lineage>
</organism>
<proteinExistence type="predicted"/>
<dbReference type="EMBL" id="ON529858">
    <property type="protein sequence ID" value="UTC29808.1"/>
    <property type="molecule type" value="Genomic_DNA"/>
</dbReference>
<name>A0A9E7SRM7_9CAUD</name>
<gene>
    <name evidence="1" type="ORF">BAJUN_01780</name>
</gene>
<evidence type="ECO:0000313" key="1">
    <source>
        <dbReference type="EMBL" id="UTC29808.1"/>
    </source>
</evidence>
<sequence length="58" mass="6325">MAPVRTDGLVPLEVCASALELAKRDVEARLARDPNAHDADVLRSQRDTYARALSVAYS</sequence>
<protein>
    <submittedName>
        <fullName evidence="1">Uncharacterized protein</fullName>
    </submittedName>
</protein>
<keyword evidence="2" id="KW-1185">Reference proteome</keyword>
<dbReference type="Proteomes" id="UP001057427">
    <property type="component" value="Segment"/>
</dbReference>
<evidence type="ECO:0000313" key="2">
    <source>
        <dbReference type="Proteomes" id="UP001057427"/>
    </source>
</evidence>
<accession>A0A9E7SRM7</accession>
<reference evidence="1" key="1">
    <citation type="submission" date="2022-05" db="EMBL/GenBank/DDBJ databases">
        <authorList>
            <person name="Friedrich I."/>
            <person name="Poehlein A."/>
            <person name="Schneider D."/>
            <person name="Hertel R."/>
            <person name="Daniel R."/>
        </authorList>
    </citation>
    <scope>NUCLEOTIDE SEQUENCE</scope>
</reference>